<dbReference type="Pfam" id="PF13424">
    <property type="entry name" value="TPR_12"/>
    <property type="match status" value="1"/>
</dbReference>
<dbReference type="PANTHER" id="PTHR44858:SF1">
    <property type="entry name" value="UDP-N-ACETYLGLUCOSAMINE--PEPTIDE N-ACETYLGLUCOSAMINYLTRANSFERASE SPINDLY-RELATED"/>
    <property type="match status" value="1"/>
</dbReference>
<evidence type="ECO:0000256" key="1">
    <source>
        <dbReference type="ARBA" id="ARBA00022737"/>
    </source>
</evidence>
<dbReference type="InterPro" id="IPR050498">
    <property type="entry name" value="Ycf3"/>
</dbReference>
<dbReference type="PROSITE" id="PS50005">
    <property type="entry name" value="TPR"/>
    <property type="match status" value="7"/>
</dbReference>
<dbReference type="PROSITE" id="PS50293">
    <property type="entry name" value="TPR_REGION"/>
    <property type="match status" value="4"/>
</dbReference>
<evidence type="ECO:0000256" key="3">
    <source>
        <dbReference type="PROSITE-ProRule" id="PRU00339"/>
    </source>
</evidence>
<evidence type="ECO:0008006" key="7">
    <source>
        <dbReference type="Google" id="ProtNLM"/>
    </source>
</evidence>
<dbReference type="AlphaFoldDB" id="A0A8S1WFZ6"/>
<gene>
    <name evidence="5" type="ORF">POCTA_138.1.T0900190</name>
</gene>
<accession>A0A8S1WFZ6</accession>
<dbReference type="PANTHER" id="PTHR44858">
    <property type="entry name" value="TETRATRICOPEPTIDE REPEAT PROTEIN 6"/>
    <property type="match status" value="1"/>
</dbReference>
<feature type="repeat" description="TPR" evidence="3">
    <location>
        <begin position="84"/>
        <end position="117"/>
    </location>
</feature>
<proteinExistence type="predicted"/>
<dbReference type="Pfam" id="PF00515">
    <property type="entry name" value="TPR_1"/>
    <property type="match status" value="3"/>
</dbReference>
<evidence type="ECO:0000313" key="6">
    <source>
        <dbReference type="Proteomes" id="UP000683925"/>
    </source>
</evidence>
<evidence type="ECO:0000313" key="5">
    <source>
        <dbReference type="EMBL" id="CAD8187632.1"/>
    </source>
</evidence>
<sequence length="754" mass="88167">MKGKKQKNLITEELTWEQHVICGNNSYESGRIDEALLEYDKALILNPNNSLVYHNRGILYYNMEKNQEALLDYNKAIELNPQDSKIYNNRGNLYQDLGRQEDAINDFNQAINLDPNFSDAYNSRAMLYVDLGKNDEALDDFNQAIKLKAQSNIFKNRGILLFNLNRFVEALQDFKEAISLTQNDSTLYLNAAIILQALKRNQEALENYNLSIKLNSNDQRAYKSRGNQYSTRIQEKSNQLYLTFLKQYCQNQMTLMHTTIEAILLNYIIANQYWKQNQLNLALQDFNQSIRLNPKYQNAYDCRGCLFLELGENGKAESDFNKSIELNSKSSNSYNNLGNFQVNIGNYEEALKNYQDAIQLDTQNSIYFINLGELYLRMNNFQQAFIFFQQANLHIHIIKPIQLSSLQELFEKMLLILLEIFTEIEKENILIENQPLESKIKLDSINEIKQIETSVENQLKIILQPISLQSNQHQLNRQIEQLHQILEDTRIKISLIHQSLKKEQQLETNQEQHQNQQIMQNSNISTIQSGITNLKSQNNNKYLYFKSLCCNLISFMSFCFEIQQAILPQCSIQKSELIPNVCTFKEENYIFDNNLKESLFETICEAIGYQDNFKEIIINRNFAQLYQIENDQTGNLEVEFHLLAIDLATKQQDVPEILTFFDFVEKISNIQMKELQIASNIFWKKGILDSIKIIQFIDNNINKIVSDGLQYLRMWKEEFEEEELIVHHQSLTEQMMPGPSINQQPTYCSFCQIQ</sequence>
<feature type="repeat" description="TPR" evidence="3">
    <location>
        <begin position="16"/>
        <end position="49"/>
    </location>
</feature>
<organism evidence="5 6">
    <name type="scientific">Paramecium octaurelia</name>
    <dbReference type="NCBI Taxonomy" id="43137"/>
    <lineage>
        <taxon>Eukaryota</taxon>
        <taxon>Sar</taxon>
        <taxon>Alveolata</taxon>
        <taxon>Ciliophora</taxon>
        <taxon>Intramacronucleata</taxon>
        <taxon>Oligohymenophorea</taxon>
        <taxon>Peniculida</taxon>
        <taxon>Parameciidae</taxon>
        <taxon>Paramecium</taxon>
    </lineage>
</organism>
<keyword evidence="6" id="KW-1185">Reference proteome</keyword>
<evidence type="ECO:0000256" key="2">
    <source>
        <dbReference type="ARBA" id="ARBA00022803"/>
    </source>
</evidence>
<dbReference type="InterPro" id="IPR019734">
    <property type="entry name" value="TPR_rpt"/>
</dbReference>
<dbReference type="EMBL" id="CAJJDP010000089">
    <property type="protein sequence ID" value="CAD8187632.1"/>
    <property type="molecule type" value="Genomic_DNA"/>
</dbReference>
<feature type="repeat" description="TPR" evidence="3">
    <location>
        <begin position="118"/>
        <end position="151"/>
    </location>
</feature>
<evidence type="ECO:0000256" key="4">
    <source>
        <dbReference type="SAM" id="Coils"/>
    </source>
</evidence>
<dbReference type="OrthoDB" id="433074at2759"/>
<name>A0A8S1WFZ6_PAROT</name>
<keyword evidence="2 3" id="KW-0802">TPR repeat</keyword>
<feature type="coiled-coil region" evidence="4">
    <location>
        <begin position="472"/>
        <end position="516"/>
    </location>
</feature>
<keyword evidence="1" id="KW-0677">Repeat</keyword>
<protein>
    <recommendedName>
        <fullName evidence="7">Tetratricopeptide repeat protein</fullName>
    </recommendedName>
</protein>
<feature type="repeat" description="TPR" evidence="3">
    <location>
        <begin position="297"/>
        <end position="330"/>
    </location>
</feature>
<dbReference type="SMART" id="SM00028">
    <property type="entry name" value="TPR"/>
    <property type="match status" value="10"/>
</dbReference>
<feature type="repeat" description="TPR" evidence="3">
    <location>
        <begin position="331"/>
        <end position="364"/>
    </location>
</feature>
<keyword evidence="4" id="KW-0175">Coiled coil</keyword>
<dbReference type="Proteomes" id="UP000683925">
    <property type="component" value="Unassembled WGS sequence"/>
</dbReference>
<dbReference type="Pfam" id="PF13181">
    <property type="entry name" value="TPR_8"/>
    <property type="match status" value="2"/>
</dbReference>
<feature type="repeat" description="TPR" evidence="3">
    <location>
        <begin position="50"/>
        <end position="83"/>
    </location>
</feature>
<feature type="repeat" description="TPR" evidence="3">
    <location>
        <begin position="263"/>
        <end position="296"/>
    </location>
</feature>
<comment type="caution">
    <text evidence="5">The sequence shown here is derived from an EMBL/GenBank/DDBJ whole genome shotgun (WGS) entry which is preliminary data.</text>
</comment>
<reference evidence="5" key="1">
    <citation type="submission" date="2021-01" db="EMBL/GenBank/DDBJ databases">
        <authorList>
            <consortium name="Genoscope - CEA"/>
            <person name="William W."/>
        </authorList>
    </citation>
    <scope>NUCLEOTIDE SEQUENCE</scope>
</reference>
<dbReference type="OMA" id="INRNFAQ"/>